<dbReference type="EMBL" id="LCHN01000003">
    <property type="protein sequence ID" value="KKT36314.1"/>
    <property type="molecule type" value="Genomic_DNA"/>
</dbReference>
<dbReference type="InterPro" id="IPR049166">
    <property type="entry name" value="GH39_cat"/>
</dbReference>
<keyword evidence="3" id="KW-0326">Glycosidase</keyword>
<accession>A0A0G1JLI7</accession>
<evidence type="ECO:0000313" key="7">
    <source>
        <dbReference type="Proteomes" id="UP000034069"/>
    </source>
</evidence>
<evidence type="ECO:0000256" key="4">
    <source>
        <dbReference type="SAM" id="Phobius"/>
    </source>
</evidence>
<comment type="similarity">
    <text evidence="1">Belongs to the glycosyl hydrolase 39 family.</text>
</comment>
<dbReference type="InterPro" id="IPR051923">
    <property type="entry name" value="Glycosyl_Hydrolase_39"/>
</dbReference>
<evidence type="ECO:0000256" key="2">
    <source>
        <dbReference type="ARBA" id="ARBA00022801"/>
    </source>
</evidence>
<proteinExistence type="inferred from homology"/>
<dbReference type="AlphaFoldDB" id="A0A0G1JLI7"/>
<evidence type="ECO:0000259" key="5">
    <source>
        <dbReference type="Pfam" id="PF01229"/>
    </source>
</evidence>
<keyword evidence="4" id="KW-0812">Transmembrane</keyword>
<dbReference type="PANTHER" id="PTHR12631:SF10">
    <property type="entry name" value="BETA-XYLOSIDASE-LIKE PROTEIN-RELATED"/>
    <property type="match status" value="1"/>
</dbReference>
<dbReference type="InterPro" id="IPR017853">
    <property type="entry name" value="GH"/>
</dbReference>
<gene>
    <name evidence="6" type="ORF">UW23_C0003G0045</name>
</gene>
<name>A0A0G1JLI7_9BACT</name>
<evidence type="ECO:0000313" key="6">
    <source>
        <dbReference type="EMBL" id="KKT36314.1"/>
    </source>
</evidence>
<sequence>MRAMWRRQLRGLAPVIIGLVVIMVVVVVIPQAVEYIGRAAGSPASLVINYEGVLGKMPQPWRNLGQGGEEPKDMLSPVVNEIKTLRPEYIRLDHIYDAFNVVSGEGGSLQYNWSGLDAAVNTILATGAKPMLSLSYMPLSISSGDIISPPKNWNDWGSVVQATIEHYSGRNQKNIDGVIYEVWNEPDLFGGYKTYGEKNYLDMYAASAKAAARVRNVNLFEIGGPATTGLYQNWEERLIKFVDTQNLRLDFMSWHRYSLNLEQYEKDVQQVRAWAANIPALVNLKFYVTEWGHNSEIDRGYDEKFGAIHTIAGARAMMGSVDRAFLFEIKDGPGAEKNWGRWGILTHEKWGTPEKKPRYHAIDFLNGLGPFRISVSGEGSWVKSIASTDEAGDLKVLVVNYDPNGTHGEAVPITVENLPSGNFGYNKKSFLGDTRSLRVATTSAPVRPGRQQNIWNRTVRS</sequence>
<evidence type="ECO:0000256" key="3">
    <source>
        <dbReference type="ARBA" id="ARBA00023295"/>
    </source>
</evidence>
<keyword evidence="2" id="KW-0378">Hydrolase</keyword>
<dbReference type="GO" id="GO:0005975">
    <property type="term" value="P:carbohydrate metabolic process"/>
    <property type="evidence" value="ECO:0007669"/>
    <property type="project" value="InterPro"/>
</dbReference>
<feature type="transmembrane region" description="Helical" evidence="4">
    <location>
        <begin position="12"/>
        <end position="33"/>
    </location>
</feature>
<evidence type="ECO:0000256" key="1">
    <source>
        <dbReference type="ARBA" id="ARBA00008875"/>
    </source>
</evidence>
<reference evidence="6 7" key="1">
    <citation type="journal article" date="2015" name="Nature">
        <title>rRNA introns, odd ribosomes, and small enigmatic genomes across a large radiation of phyla.</title>
        <authorList>
            <person name="Brown C.T."/>
            <person name="Hug L.A."/>
            <person name="Thomas B.C."/>
            <person name="Sharon I."/>
            <person name="Castelle C.J."/>
            <person name="Singh A."/>
            <person name="Wilkins M.J."/>
            <person name="Williams K.H."/>
            <person name="Banfield J.F."/>
        </authorList>
    </citation>
    <scope>NUCLEOTIDE SEQUENCE [LARGE SCALE GENOMIC DNA]</scope>
</reference>
<dbReference type="PROSITE" id="PS00659">
    <property type="entry name" value="GLYCOSYL_HYDROL_F5"/>
    <property type="match status" value="1"/>
</dbReference>
<organism evidence="6 7">
    <name type="scientific">Candidatus Collierbacteria bacterium GW2011_GWA1_44_12</name>
    <dbReference type="NCBI Taxonomy" id="1618376"/>
    <lineage>
        <taxon>Bacteria</taxon>
        <taxon>Candidatus Collieribacteriota</taxon>
    </lineage>
</organism>
<comment type="caution">
    <text evidence="6">The sequence shown here is derived from an EMBL/GenBank/DDBJ whole genome shotgun (WGS) entry which is preliminary data.</text>
</comment>
<dbReference type="Gene3D" id="3.20.20.80">
    <property type="entry name" value="Glycosidases"/>
    <property type="match status" value="1"/>
</dbReference>
<dbReference type="InterPro" id="IPR018087">
    <property type="entry name" value="Glyco_hydro_5_CS"/>
</dbReference>
<dbReference type="Pfam" id="PF01229">
    <property type="entry name" value="Glyco_hydro_39"/>
    <property type="match status" value="1"/>
</dbReference>
<feature type="domain" description="Glycosyl hydrolases family 39 N-terminal catalytic" evidence="5">
    <location>
        <begin position="87"/>
        <end position="373"/>
    </location>
</feature>
<dbReference type="GO" id="GO:0004553">
    <property type="term" value="F:hydrolase activity, hydrolyzing O-glycosyl compounds"/>
    <property type="evidence" value="ECO:0007669"/>
    <property type="project" value="InterPro"/>
</dbReference>
<dbReference type="SUPFAM" id="SSF51445">
    <property type="entry name" value="(Trans)glycosidases"/>
    <property type="match status" value="1"/>
</dbReference>
<protein>
    <recommendedName>
        <fullName evidence="5">Glycosyl hydrolases family 39 N-terminal catalytic domain-containing protein</fullName>
    </recommendedName>
</protein>
<keyword evidence="4" id="KW-1133">Transmembrane helix</keyword>
<dbReference type="Proteomes" id="UP000034069">
    <property type="component" value="Unassembled WGS sequence"/>
</dbReference>
<dbReference type="PANTHER" id="PTHR12631">
    <property type="entry name" value="ALPHA-L-IDURONIDASE"/>
    <property type="match status" value="1"/>
</dbReference>
<keyword evidence="4" id="KW-0472">Membrane</keyword>